<evidence type="ECO:0000313" key="4">
    <source>
        <dbReference type="EMBL" id="KIW50142.1"/>
    </source>
</evidence>
<protein>
    <submittedName>
        <fullName evidence="4">Uncharacterized protein</fullName>
    </submittedName>
</protein>
<dbReference type="HOGENOM" id="CLU_1906772_0_0_1"/>
<keyword evidence="5" id="KW-1185">Reference proteome</keyword>
<keyword evidence="1" id="KW-0175">Coiled coil</keyword>
<evidence type="ECO:0000256" key="2">
    <source>
        <dbReference type="SAM" id="MobiDB-lite"/>
    </source>
</evidence>
<feature type="coiled-coil region" evidence="1">
    <location>
        <begin position="56"/>
        <end position="90"/>
    </location>
</feature>
<dbReference type="AlphaFoldDB" id="A0A0D2CJY3"/>
<evidence type="ECO:0000256" key="1">
    <source>
        <dbReference type="SAM" id="Coils"/>
    </source>
</evidence>
<dbReference type="RefSeq" id="XP_013310726.1">
    <property type="nucleotide sequence ID" value="XM_013455272.1"/>
</dbReference>
<proteinExistence type="predicted"/>
<organism evidence="4 5">
    <name type="scientific">Exophiala xenobiotica</name>
    <dbReference type="NCBI Taxonomy" id="348802"/>
    <lineage>
        <taxon>Eukaryota</taxon>
        <taxon>Fungi</taxon>
        <taxon>Dikarya</taxon>
        <taxon>Ascomycota</taxon>
        <taxon>Pezizomycotina</taxon>
        <taxon>Eurotiomycetes</taxon>
        <taxon>Chaetothyriomycetidae</taxon>
        <taxon>Chaetothyriales</taxon>
        <taxon>Herpotrichiellaceae</taxon>
        <taxon>Exophiala</taxon>
    </lineage>
</organism>
<name>A0A0D2CJY3_9EURO</name>
<gene>
    <name evidence="4" type="ORF">PV05_11758</name>
</gene>
<sequence>MNNQHRRAQSEIGQREKANLAAVETQFADQIREAQRQSDERRAEAERPRQRQKDLEASIVQEQERYAEKVRELERRRFEVEQQREQRNSNKGSIISILGVLAGLGTMAAGVITLNPPLAAMGAGMAGSAAGSR</sequence>
<evidence type="ECO:0000256" key="3">
    <source>
        <dbReference type="SAM" id="Phobius"/>
    </source>
</evidence>
<feature type="compositionally biased region" description="Basic and acidic residues" evidence="2">
    <location>
        <begin position="30"/>
        <end position="56"/>
    </location>
</feature>
<reference evidence="4 5" key="1">
    <citation type="submission" date="2015-01" db="EMBL/GenBank/DDBJ databases">
        <title>The Genome Sequence of Exophiala xenobiotica CBS118157.</title>
        <authorList>
            <consortium name="The Broad Institute Genomics Platform"/>
            <person name="Cuomo C."/>
            <person name="de Hoog S."/>
            <person name="Gorbushina A."/>
            <person name="Stielow B."/>
            <person name="Teixiera M."/>
            <person name="Abouelleil A."/>
            <person name="Chapman S.B."/>
            <person name="Priest M."/>
            <person name="Young S.K."/>
            <person name="Wortman J."/>
            <person name="Nusbaum C."/>
            <person name="Birren B."/>
        </authorList>
    </citation>
    <scope>NUCLEOTIDE SEQUENCE [LARGE SCALE GENOMIC DNA]</scope>
    <source>
        <strain evidence="4 5">CBS 118157</strain>
    </source>
</reference>
<accession>A0A0D2CJY3</accession>
<dbReference type="EMBL" id="KN847323">
    <property type="protein sequence ID" value="KIW50142.1"/>
    <property type="molecule type" value="Genomic_DNA"/>
</dbReference>
<feature type="region of interest" description="Disordered" evidence="2">
    <location>
        <begin position="1"/>
        <end position="56"/>
    </location>
</feature>
<feature type="transmembrane region" description="Helical" evidence="3">
    <location>
        <begin position="94"/>
        <end position="114"/>
    </location>
</feature>
<keyword evidence="3" id="KW-0472">Membrane</keyword>
<dbReference type="Proteomes" id="UP000054342">
    <property type="component" value="Unassembled WGS sequence"/>
</dbReference>
<dbReference type="GeneID" id="25333666"/>
<keyword evidence="3" id="KW-1133">Transmembrane helix</keyword>
<evidence type="ECO:0000313" key="5">
    <source>
        <dbReference type="Proteomes" id="UP000054342"/>
    </source>
</evidence>
<keyword evidence="3" id="KW-0812">Transmembrane</keyword>